<dbReference type="EMBL" id="JASAOG010000107">
    <property type="protein sequence ID" value="KAK0051126.1"/>
    <property type="molecule type" value="Genomic_DNA"/>
</dbReference>
<reference evidence="1" key="1">
    <citation type="journal article" date="2023" name="PLoS Negl. Trop. Dis.">
        <title>A genome sequence for Biomphalaria pfeifferi, the major vector snail for the human-infecting parasite Schistosoma mansoni.</title>
        <authorList>
            <person name="Bu L."/>
            <person name="Lu L."/>
            <person name="Laidemitt M.R."/>
            <person name="Zhang S.M."/>
            <person name="Mutuku M."/>
            <person name="Mkoji G."/>
            <person name="Steinauer M."/>
            <person name="Loker E.S."/>
        </authorList>
    </citation>
    <scope>NUCLEOTIDE SEQUENCE</scope>
    <source>
        <strain evidence="1">KasaAsao</strain>
    </source>
</reference>
<feature type="non-terminal residue" evidence="1">
    <location>
        <position position="59"/>
    </location>
</feature>
<comment type="caution">
    <text evidence="1">The sequence shown here is derived from an EMBL/GenBank/DDBJ whole genome shotgun (WGS) entry which is preliminary data.</text>
</comment>
<proteinExistence type="predicted"/>
<dbReference type="AlphaFoldDB" id="A0AAD8F5J0"/>
<protein>
    <submittedName>
        <fullName evidence="1">Uncharacterized protein</fullName>
    </submittedName>
</protein>
<sequence length="59" mass="6660">MMEDRRWVIGDISARCPGDGFRVDGVYMCDQIEFGEAPGFRTRLADERMGLGRMSQLCG</sequence>
<reference evidence="1" key="2">
    <citation type="submission" date="2023-04" db="EMBL/GenBank/DDBJ databases">
        <authorList>
            <person name="Bu L."/>
            <person name="Lu L."/>
            <person name="Laidemitt M.R."/>
            <person name="Zhang S.M."/>
            <person name="Mutuku M."/>
            <person name="Mkoji G."/>
            <person name="Steinauer M."/>
            <person name="Loker E.S."/>
        </authorList>
    </citation>
    <scope>NUCLEOTIDE SEQUENCE</scope>
    <source>
        <strain evidence="1">KasaAsao</strain>
        <tissue evidence="1">Whole Snail</tissue>
    </source>
</reference>
<name>A0AAD8F5J0_BIOPF</name>
<evidence type="ECO:0000313" key="1">
    <source>
        <dbReference type="EMBL" id="KAK0051126.1"/>
    </source>
</evidence>
<gene>
    <name evidence="1" type="ORF">Bpfe_019436</name>
</gene>
<evidence type="ECO:0000313" key="2">
    <source>
        <dbReference type="Proteomes" id="UP001233172"/>
    </source>
</evidence>
<keyword evidence="2" id="KW-1185">Reference proteome</keyword>
<accession>A0AAD8F5J0</accession>
<organism evidence="1 2">
    <name type="scientific">Biomphalaria pfeifferi</name>
    <name type="common">Bloodfluke planorb</name>
    <name type="synonym">Freshwater snail</name>
    <dbReference type="NCBI Taxonomy" id="112525"/>
    <lineage>
        <taxon>Eukaryota</taxon>
        <taxon>Metazoa</taxon>
        <taxon>Spiralia</taxon>
        <taxon>Lophotrochozoa</taxon>
        <taxon>Mollusca</taxon>
        <taxon>Gastropoda</taxon>
        <taxon>Heterobranchia</taxon>
        <taxon>Euthyneura</taxon>
        <taxon>Panpulmonata</taxon>
        <taxon>Hygrophila</taxon>
        <taxon>Lymnaeoidea</taxon>
        <taxon>Planorbidae</taxon>
        <taxon>Biomphalaria</taxon>
    </lineage>
</organism>
<dbReference type="Proteomes" id="UP001233172">
    <property type="component" value="Unassembled WGS sequence"/>
</dbReference>